<evidence type="ECO:0008006" key="9">
    <source>
        <dbReference type="Google" id="ProtNLM"/>
    </source>
</evidence>
<organism evidence="8">
    <name type="scientific">Neobodo designis</name>
    <name type="common">Flagellated protozoan</name>
    <name type="synonym">Bodo designis</name>
    <dbReference type="NCBI Taxonomy" id="312471"/>
    <lineage>
        <taxon>Eukaryota</taxon>
        <taxon>Discoba</taxon>
        <taxon>Euglenozoa</taxon>
        <taxon>Kinetoplastea</taxon>
        <taxon>Metakinetoplastina</taxon>
        <taxon>Neobodonida</taxon>
        <taxon>Neobodo</taxon>
    </lineage>
</organism>
<proteinExistence type="inferred from homology"/>
<dbReference type="Pfam" id="PF04420">
    <property type="entry name" value="CHD5"/>
    <property type="match status" value="1"/>
</dbReference>
<comment type="similarity">
    <text evidence="2">Belongs to the WRB/GET1 family.</text>
</comment>
<keyword evidence="3 7" id="KW-0812">Transmembrane</keyword>
<dbReference type="PANTHER" id="PTHR42650">
    <property type="entry name" value="TAIL-ANCHORED PROTEIN INSERTION RECEPTOR WRB"/>
    <property type="match status" value="1"/>
</dbReference>
<dbReference type="EMBL" id="HBGF01018416">
    <property type="protein sequence ID" value="CAD9110919.1"/>
    <property type="molecule type" value="Transcribed_RNA"/>
</dbReference>
<keyword evidence="4" id="KW-0256">Endoplasmic reticulum</keyword>
<feature type="transmembrane region" description="Helical" evidence="7">
    <location>
        <begin position="6"/>
        <end position="24"/>
    </location>
</feature>
<dbReference type="GO" id="GO:0071816">
    <property type="term" value="P:tail-anchored membrane protein insertion into ER membrane"/>
    <property type="evidence" value="ECO:0007669"/>
    <property type="project" value="InterPro"/>
</dbReference>
<keyword evidence="5 7" id="KW-1133">Transmembrane helix</keyword>
<dbReference type="AlphaFoldDB" id="A0A7S1Q0N3"/>
<gene>
    <name evidence="8" type="ORF">NDES1114_LOCUS12146</name>
</gene>
<dbReference type="PANTHER" id="PTHR42650:SF1">
    <property type="entry name" value="GUIDED ENTRY OF TAIL-ANCHORED PROTEINS FACTOR 1"/>
    <property type="match status" value="1"/>
</dbReference>
<accession>A0A7S1Q0N3</accession>
<name>A0A7S1Q0N3_NEODS</name>
<comment type="subcellular location">
    <subcellularLocation>
        <location evidence="1">Endoplasmic reticulum membrane</location>
    </subcellularLocation>
</comment>
<dbReference type="GO" id="GO:0005789">
    <property type="term" value="C:endoplasmic reticulum membrane"/>
    <property type="evidence" value="ECO:0007669"/>
    <property type="project" value="UniProtKB-SubCell"/>
</dbReference>
<feature type="transmembrane region" description="Helical" evidence="7">
    <location>
        <begin position="160"/>
        <end position="178"/>
    </location>
</feature>
<keyword evidence="6 7" id="KW-0472">Membrane</keyword>
<dbReference type="InterPro" id="IPR028945">
    <property type="entry name" value="Get1"/>
</dbReference>
<evidence type="ECO:0000256" key="5">
    <source>
        <dbReference type="ARBA" id="ARBA00022989"/>
    </source>
</evidence>
<evidence type="ECO:0000256" key="6">
    <source>
        <dbReference type="ARBA" id="ARBA00023136"/>
    </source>
</evidence>
<evidence type="ECO:0000313" key="8">
    <source>
        <dbReference type="EMBL" id="CAD9110919.1"/>
    </source>
</evidence>
<evidence type="ECO:0000256" key="1">
    <source>
        <dbReference type="ARBA" id="ARBA00004586"/>
    </source>
</evidence>
<evidence type="ECO:0000256" key="7">
    <source>
        <dbReference type="SAM" id="Phobius"/>
    </source>
</evidence>
<protein>
    <recommendedName>
        <fullName evidence="9">Guided entry of tail-anchored proteins factor 1</fullName>
    </recommendedName>
</protein>
<reference evidence="8" key="1">
    <citation type="submission" date="2021-01" db="EMBL/GenBank/DDBJ databases">
        <authorList>
            <person name="Corre E."/>
            <person name="Pelletier E."/>
            <person name="Niang G."/>
            <person name="Scheremetjew M."/>
            <person name="Finn R."/>
            <person name="Kale V."/>
            <person name="Holt S."/>
            <person name="Cochrane G."/>
            <person name="Meng A."/>
            <person name="Brown T."/>
            <person name="Cohen L."/>
        </authorList>
    </citation>
    <scope>NUCLEOTIDE SEQUENCE</scope>
    <source>
        <strain evidence="8">CCAP 1951/1</strain>
    </source>
</reference>
<evidence type="ECO:0000256" key="4">
    <source>
        <dbReference type="ARBA" id="ARBA00022824"/>
    </source>
</evidence>
<dbReference type="GO" id="GO:0043495">
    <property type="term" value="F:protein-membrane adaptor activity"/>
    <property type="evidence" value="ECO:0007669"/>
    <property type="project" value="TreeGrafter"/>
</dbReference>
<evidence type="ECO:0000256" key="2">
    <source>
        <dbReference type="ARBA" id="ARBA00010799"/>
    </source>
</evidence>
<sequence length="180" mass="20411">MDEDTLAFVVTLLAVASLLSSRRWSRAIPALFTPTIVAKERAIVELKRETDKLSDVSNFTQHSKNTRQLNKMQQEVDQMRRDRRAKGWMYNNAPHLFAWVLQLGLIMPLCALYGDRELIMVPEFATSLAFTRTAASPSPWDSGWRSVALPVFGGVRSLGVGIWFVLVQFAASFVLRVLRR</sequence>
<feature type="transmembrane region" description="Helical" evidence="7">
    <location>
        <begin position="96"/>
        <end position="114"/>
    </location>
</feature>
<dbReference type="GO" id="GO:0043529">
    <property type="term" value="C:GET complex"/>
    <property type="evidence" value="ECO:0007669"/>
    <property type="project" value="TreeGrafter"/>
</dbReference>
<evidence type="ECO:0000256" key="3">
    <source>
        <dbReference type="ARBA" id="ARBA00022692"/>
    </source>
</evidence>